<keyword evidence="3" id="KW-1185">Reference proteome</keyword>
<accession>A0AAD6VCX8</accession>
<feature type="region of interest" description="Disordered" evidence="1">
    <location>
        <begin position="186"/>
        <end position="206"/>
    </location>
</feature>
<comment type="caution">
    <text evidence="2">The sequence shown here is derived from an EMBL/GenBank/DDBJ whole genome shotgun (WGS) entry which is preliminary data.</text>
</comment>
<gene>
    <name evidence="2" type="ORF">GGX14DRAFT_566434</name>
</gene>
<dbReference type="AlphaFoldDB" id="A0AAD6VCX8"/>
<evidence type="ECO:0000313" key="3">
    <source>
        <dbReference type="Proteomes" id="UP001219525"/>
    </source>
</evidence>
<evidence type="ECO:0000256" key="1">
    <source>
        <dbReference type="SAM" id="MobiDB-lite"/>
    </source>
</evidence>
<proteinExistence type="predicted"/>
<sequence>MEDDAQPHGTRPHGTRPSLYSPTIVQARCAVPSSRQPCPIGVAEPVAVGFLELPFDAGFVFLTWVFLTWLVAMPRPVQETGRDAGNGNDLLPSAQGSSRCSLRLPTRVCFLSTRVVDHFPQLTTSRFSASPGPFRRSHRLVWVLGVLETIVVNLPLDLIRGYQLGIRRLKVLSHASPADLFRARRLPPTAGESAAQNQDSRLKERSPPLQPAIRFAFAIVIASADLT</sequence>
<reference evidence="2" key="1">
    <citation type="submission" date="2023-03" db="EMBL/GenBank/DDBJ databases">
        <title>Massive genome expansion in bonnet fungi (Mycena s.s.) driven by repeated elements and novel gene families across ecological guilds.</title>
        <authorList>
            <consortium name="Lawrence Berkeley National Laboratory"/>
            <person name="Harder C.B."/>
            <person name="Miyauchi S."/>
            <person name="Viragh M."/>
            <person name="Kuo A."/>
            <person name="Thoen E."/>
            <person name="Andreopoulos B."/>
            <person name="Lu D."/>
            <person name="Skrede I."/>
            <person name="Drula E."/>
            <person name="Henrissat B."/>
            <person name="Morin E."/>
            <person name="Kohler A."/>
            <person name="Barry K."/>
            <person name="LaButti K."/>
            <person name="Morin E."/>
            <person name="Salamov A."/>
            <person name="Lipzen A."/>
            <person name="Mereny Z."/>
            <person name="Hegedus B."/>
            <person name="Baldrian P."/>
            <person name="Stursova M."/>
            <person name="Weitz H."/>
            <person name="Taylor A."/>
            <person name="Grigoriev I.V."/>
            <person name="Nagy L.G."/>
            <person name="Martin F."/>
            <person name="Kauserud H."/>
        </authorList>
    </citation>
    <scope>NUCLEOTIDE SEQUENCE</scope>
    <source>
        <strain evidence="2">9144</strain>
    </source>
</reference>
<name>A0AAD6VCX8_9AGAR</name>
<organism evidence="2 3">
    <name type="scientific">Mycena pura</name>
    <dbReference type="NCBI Taxonomy" id="153505"/>
    <lineage>
        <taxon>Eukaryota</taxon>
        <taxon>Fungi</taxon>
        <taxon>Dikarya</taxon>
        <taxon>Basidiomycota</taxon>
        <taxon>Agaricomycotina</taxon>
        <taxon>Agaricomycetes</taxon>
        <taxon>Agaricomycetidae</taxon>
        <taxon>Agaricales</taxon>
        <taxon>Marasmiineae</taxon>
        <taxon>Mycenaceae</taxon>
        <taxon>Mycena</taxon>
    </lineage>
</organism>
<protein>
    <submittedName>
        <fullName evidence="2">Uncharacterized protein</fullName>
    </submittedName>
</protein>
<dbReference type="EMBL" id="JARJCW010000031">
    <property type="protein sequence ID" value="KAJ7209248.1"/>
    <property type="molecule type" value="Genomic_DNA"/>
</dbReference>
<evidence type="ECO:0000313" key="2">
    <source>
        <dbReference type="EMBL" id="KAJ7209248.1"/>
    </source>
</evidence>
<dbReference type="Proteomes" id="UP001219525">
    <property type="component" value="Unassembled WGS sequence"/>
</dbReference>